<evidence type="ECO:0000256" key="1">
    <source>
        <dbReference type="ARBA" id="ARBA00004651"/>
    </source>
</evidence>
<feature type="transmembrane region" description="Helical" evidence="7">
    <location>
        <begin position="12"/>
        <end position="35"/>
    </location>
</feature>
<name>A0A0F9A033_9ZZZZ</name>
<dbReference type="PROSITE" id="PS50928">
    <property type="entry name" value="ABC_TM1"/>
    <property type="match status" value="1"/>
</dbReference>
<comment type="subcellular location">
    <subcellularLocation>
        <location evidence="1">Cell membrane</location>
        <topology evidence="1">Multi-pass membrane protein</topology>
    </subcellularLocation>
</comment>
<keyword evidence="2" id="KW-0813">Transport</keyword>
<dbReference type="SUPFAM" id="SSF161098">
    <property type="entry name" value="MetI-like"/>
    <property type="match status" value="1"/>
</dbReference>
<organism evidence="9">
    <name type="scientific">marine sediment metagenome</name>
    <dbReference type="NCBI Taxonomy" id="412755"/>
    <lineage>
        <taxon>unclassified sequences</taxon>
        <taxon>metagenomes</taxon>
        <taxon>ecological metagenomes</taxon>
    </lineage>
</organism>
<dbReference type="GO" id="GO:0005886">
    <property type="term" value="C:plasma membrane"/>
    <property type="evidence" value="ECO:0007669"/>
    <property type="project" value="UniProtKB-SubCell"/>
</dbReference>
<evidence type="ECO:0000256" key="3">
    <source>
        <dbReference type="ARBA" id="ARBA00022475"/>
    </source>
</evidence>
<feature type="transmembrane region" description="Helical" evidence="7">
    <location>
        <begin position="99"/>
        <end position="122"/>
    </location>
</feature>
<gene>
    <name evidence="9" type="ORF">LCGC14_2632400</name>
</gene>
<protein>
    <recommendedName>
        <fullName evidence="8">ABC transmembrane type-1 domain-containing protein</fullName>
    </recommendedName>
</protein>
<dbReference type="GO" id="GO:0055085">
    <property type="term" value="P:transmembrane transport"/>
    <property type="evidence" value="ECO:0007669"/>
    <property type="project" value="InterPro"/>
</dbReference>
<keyword evidence="3" id="KW-1003">Cell membrane</keyword>
<sequence length="235" mass="25355">MGCPAEARLGATLIFTITTAPVTVIISLGVARLLLTKFVGRAILRPVVLLPWAIPGSVAGILWLWIFHGQWGLLNGVLLKLGIIKNYIPWLMNARLAKFSVSVAHIWTQVPFASILLMAALTTISKEIYDACEVDGAGNFRRLISITIPQIKAMLIITLIYECIIGLTSYDVVYSLTAGGPGGATTLLSYFIWAEAFKLLSFGRAAALGVIMAVITFALIMAILKAIPADILVKE</sequence>
<dbReference type="Gene3D" id="1.10.3720.10">
    <property type="entry name" value="MetI-like"/>
    <property type="match status" value="1"/>
</dbReference>
<keyword evidence="4 7" id="KW-0812">Transmembrane</keyword>
<dbReference type="EMBL" id="LAZR01045190">
    <property type="protein sequence ID" value="KKK99473.1"/>
    <property type="molecule type" value="Genomic_DNA"/>
</dbReference>
<feature type="transmembrane region" description="Helical" evidence="7">
    <location>
        <begin position="47"/>
        <end position="66"/>
    </location>
</feature>
<accession>A0A0F9A033</accession>
<proteinExistence type="predicted"/>
<dbReference type="PANTHER" id="PTHR30193">
    <property type="entry name" value="ABC TRANSPORTER PERMEASE PROTEIN"/>
    <property type="match status" value="1"/>
</dbReference>
<keyword evidence="6 7" id="KW-0472">Membrane</keyword>
<evidence type="ECO:0000313" key="9">
    <source>
        <dbReference type="EMBL" id="KKK99473.1"/>
    </source>
</evidence>
<comment type="caution">
    <text evidence="9">The sequence shown here is derived from an EMBL/GenBank/DDBJ whole genome shotgun (WGS) entry which is preliminary data.</text>
</comment>
<dbReference type="InterPro" id="IPR000515">
    <property type="entry name" value="MetI-like"/>
</dbReference>
<evidence type="ECO:0000259" key="8">
    <source>
        <dbReference type="PROSITE" id="PS50928"/>
    </source>
</evidence>
<feature type="transmembrane region" description="Helical" evidence="7">
    <location>
        <begin position="173"/>
        <end position="193"/>
    </location>
</feature>
<feature type="domain" description="ABC transmembrane type-1" evidence="8">
    <location>
        <begin position="9"/>
        <end position="223"/>
    </location>
</feature>
<evidence type="ECO:0000256" key="2">
    <source>
        <dbReference type="ARBA" id="ARBA00022448"/>
    </source>
</evidence>
<evidence type="ECO:0000256" key="4">
    <source>
        <dbReference type="ARBA" id="ARBA00022692"/>
    </source>
</evidence>
<evidence type="ECO:0000256" key="6">
    <source>
        <dbReference type="ARBA" id="ARBA00023136"/>
    </source>
</evidence>
<dbReference type="PANTHER" id="PTHR30193:SF41">
    <property type="entry name" value="DIACETYLCHITOBIOSE UPTAKE SYSTEM PERMEASE PROTEIN NGCF"/>
    <property type="match status" value="1"/>
</dbReference>
<keyword evidence="5 7" id="KW-1133">Transmembrane helix</keyword>
<dbReference type="AlphaFoldDB" id="A0A0F9A033"/>
<evidence type="ECO:0000256" key="7">
    <source>
        <dbReference type="SAM" id="Phobius"/>
    </source>
</evidence>
<reference evidence="9" key="1">
    <citation type="journal article" date="2015" name="Nature">
        <title>Complex archaea that bridge the gap between prokaryotes and eukaryotes.</title>
        <authorList>
            <person name="Spang A."/>
            <person name="Saw J.H."/>
            <person name="Jorgensen S.L."/>
            <person name="Zaremba-Niedzwiedzka K."/>
            <person name="Martijn J."/>
            <person name="Lind A.E."/>
            <person name="van Eijk R."/>
            <person name="Schleper C."/>
            <person name="Guy L."/>
            <person name="Ettema T.J."/>
        </authorList>
    </citation>
    <scope>NUCLEOTIDE SEQUENCE</scope>
</reference>
<evidence type="ECO:0000256" key="5">
    <source>
        <dbReference type="ARBA" id="ARBA00022989"/>
    </source>
</evidence>
<dbReference type="InterPro" id="IPR035906">
    <property type="entry name" value="MetI-like_sf"/>
</dbReference>
<dbReference type="CDD" id="cd06261">
    <property type="entry name" value="TM_PBP2"/>
    <property type="match status" value="1"/>
</dbReference>
<dbReference type="InterPro" id="IPR051393">
    <property type="entry name" value="ABC_transporter_permease"/>
</dbReference>
<feature type="transmembrane region" description="Helical" evidence="7">
    <location>
        <begin position="143"/>
        <end position="167"/>
    </location>
</feature>
<feature type="transmembrane region" description="Helical" evidence="7">
    <location>
        <begin position="205"/>
        <end position="227"/>
    </location>
</feature>
<dbReference type="Pfam" id="PF00528">
    <property type="entry name" value="BPD_transp_1"/>
    <property type="match status" value="1"/>
</dbReference>